<proteinExistence type="predicted"/>
<gene>
    <name evidence="6" type="ORF">OVA965_LOCUS40512</name>
    <name evidence="7" type="ORF">TMI583_LOCUS41953</name>
</gene>
<dbReference type="GO" id="GO:0008270">
    <property type="term" value="F:zinc ion binding"/>
    <property type="evidence" value="ECO:0007669"/>
    <property type="project" value="UniProtKB-KW"/>
</dbReference>
<evidence type="ECO:0000256" key="4">
    <source>
        <dbReference type="SAM" id="MobiDB-lite"/>
    </source>
</evidence>
<evidence type="ECO:0000256" key="1">
    <source>
        <dbReference type="ARBA" id="ARBA00022723"/>
    </source>
</evidence>
<protein>
    <recommendedName>
        <fullName evidence="5">CHHC U11-48K-type domain-containing protein</fullName>
    </recommendedName>
</protein>
<feature type="compositionally biased region" description="Polar residues" evidence="4">
    <location>
        <begin position="96"/>
        <end position="125"/>
    </location>
</feature>
<evidence type="ECO:0000259" key="5">
    <source>
        <dbReference type="PROSITE" id="PS51800"/>
    </source>
</evidence>
<evidence type="ECO:0000313" key="6">
    <source>
        <dbReference type="EMBL" id="CAF1573602.1"/>
    </source>
</evidence>
<evidence type="ECO:0000256" key="3">
    <source>
        <dbReference type="ARBA" id="ARBA00022833"/>
    </source>
</evidence>
<dbReference type="InterPro" id="IPR022776">
    <property type="entry name" value="TRM13/UPF0224_CHHC_Znf_dom"/>
</dbReference>
<evidence type="ECO:0000313" key="7">
    <source>
        <dbReference type="EMBL" id="CAF4369039.1"/>
    </source>
</evidence>
<dbReference type="AlphaFoldDB" id="A0A8S2FW87"/>
<evidence type="ECO:0000256" key="2">
    <source>
        <dbReference type="ARBA" id="ARBA00022771"/>
    </source>
</evidence>
<reference evidence="6" key="1">
    <citation type="submission" date="2021-02" db="EMBL/GenBank/DDBJ databases">
        <authorList>
            <person name="Nowell W R."/>
        </authorList>
    </citation>
    <scope>NUCLEOTIDE SEQUENCE</scope>
</reference>
<sequence length="175" mass="19382">QYHLVRCAKANPTIRRVKCVFNASHLMRPDELIKHMSTCPDNSAVLSGLAKLDDLRRNQQSLVSEVRKSAFVPNSEDWDNYDDSLRFFTKDEITSMTASRQSQNTTALASPLSPSLNVTRSSVVQESKPVAQKVEANESGYQSRVSGSTNEKNVKAHAIGPQNETLGLSTDDEIE</sequence>
<dbReference type="EMBL" id="CAJNOK010044235">
    <property type="protein sequence ID" value="CAF1573602.1"/>
    <property type="molecule type" value="Genomic_DNA"/>
</dbReference>
<feature type="non-terminal residue" evidence="6">
    <location>
        <position position="1"/>
    </location>
</feature>
<keyword evidence="1" id="KW-0479">Metal-binding</keyword>
<feature type="region of interest" description="Disordered" evidence="4">
    <location>
        <begin position="96"/>
        <end position="175"/>
    </location>
</feature>
<feature type="domain" description="CHHC U11-48K-type" evidence="5">
    <location>
        <begin position="16"/>
        <end position="43"/>
    </location>
</feature>
<comment type="caution">
    <text evidence="6">The sequence shown here is derived from an EMBL/GenBank/DDBJ whole genome shotgun (WGS) entry which is preliminary data.</text>
</comment>
<accession>A0A8S2FW87</accession>
<dbReference type="Proteomes" id="UP000682733">
    <property type="component" value="Unassembled WGS sequence"/>
</dbReference>
<keyword evidence="2" id="KW-0863">Zinc-finger</keyword>
<dbReference type="Pfam" id="PF05253">
    <property type="entry name" value="zf-U11-48K"/>
    <property type="match status" value="1"/>
</dbReference>
<feature type="compositionally biased region" description="Polar residues" evidence="4">
    <location>
        <begin position="139"/>
        <end position="151"/>
    </location>
</feature>
<evidence type="ECO:0000313" key="8">
    <source>
        <dbReference type="Proteomes" id="UP000677228"/>
    </source>
</evidence>
<keyword evidence="3" id="KW-0862">Zinc</keyword>
<dbReference type="PROSITE" id="PS51800">
    <property type="entry name" value="ZF_CHHC_U11_48K"/>
    <property type="match status" value="1"/>
</dbReference>
<dbReference type="Proteomes" id="UP000677228">
    <property type="component" value="Unassembled WGS sequence"/>
</dbReference>
<name>A0A8S2FW87_9BILA</name>
<organism evidence="6 8">
    <name type="scientific">Didymodactylos carnosus</name>
    <dbReference type="NCBI Taxonomy" id="1234261"/>
    <lineage>
        <taxon>Eukaryota</taxon>
        <taxon>Metazoa</taxon>
        <taxon>Spiralia</taxon>
        <taxon>Gnathifera</taxon>
        <taxon>Rotifera</taxon>
        <taxon>Eurotatoria</taxon>
        <taxon>Bdelloidea</taxon>
        <taxon>Philodinida</taxon>
        <taxon>Philodinidae</taxon>
        <taxon>Didymodactylos</taxon>
    </lineage>
</organism>
<dbReference type="EMBL" id="CAJOBA010067086">
    <property type="protein sequence ID" value="CAF4369039.1"/>
    <property type="molecule type" value="Genomic_DNA"/>
</dbReference>